<name>A0A392P0F1_9FABA</name>
<dbReference type="EMBL" id="LXQA010057193">
    <property type="protein sequence ID" value="MCI04990.1"/>
    <property type="molecule type" value="Genomic_DNA"/>
</dbReference>
<keyword evidence="3" id="KW-1185">Reference proteome</keyword>
<dbReference type="AlphaFoldDB" id="A0A392P0F1"/>
<organism evidence="2 3">
    <name type="scientific">Trifolium medium</name>
    <dbReference type="NCBI Taxonomy" id="97028"/>
    <lineage>
        <taxon>Eukaryota</taxon>
        <taxon>Viridiplantae</taxon>
        <taxon>Streptophyta</taxon>
        <taxon>Embryophyta</taxon>
        <taxon>Tracheophyta</taxon>
        <taxon>Spermatophyta</taxon>
        <taxon>Magnoliopsida</taxon>
        <taxon>eudicotyledons</taxon>
        <taxon>Gunneridae</taxon>
        <taxon>Pentapetalae</taxon>
        <taxon>rosids</taxon>
        <taxon>fabids</taxon>
        <taxon>Fabales</taxon>
        <taxon>Fabaceae</taxon>
        <taxon>Papilionoideae</taxon>
        <taxon>50 kb inversion clade</taxon>
        <taxon>NPAAA clade</taxon>
        <taxon>Hologalegina</taxon>
        <taxon>IRL clade</taxon>
        <taxon>Trifolieae</taxon>
        <taxon>Trifolium</taxon>
    </lineage>
</organism>
<evidence type="ECO:0000313" key="2">
    <source>
        <dbReference type="EMBL" id="MCI04990.1"/>
    </source>
</evidence>
<evidence type="ECO:0000313" key="3">
    <source>
        <dbReference type="Proteomes" id="UP000265520"/>
    </source>
</evidence>
<reference evidence="2 3" key="1">
    <citation type="journal article" date="2018" name="Front. Plant Sci.">
        <title>Red Clover (Trifolium pratense) and Zigzag Clover (T. medium) - A Picture of Genomic Similarities and Differences.</title>
        <authorList>
            <person name="Dluhosova J."/>
            <person name="Istvanek J."/>
            <person name="Nedelnik J."/>
            <person name="Repkova J."/>
        </authorList>
    </citation>
    <scope>NUCLEOTIDE SEQUENCE [LARGE SCALE GENOMIC DNA]</scope>
    <source>
        <strain evidence="3">cv. 10/8</strain>
        <tissue evidence="2">Leaf</tissue>
    </source>
</reference>
<evidence type="ECO:0000256" key="1">
    <source>
        <dbReference type="SAM" id="MobiDB-lite"/>
    </source>
</evidence>
<accession>A0A392P0F1</accession>
<comment type="caution">
    <text evidence="2">The sequence shown here is derived from an EMBL/GenBank/DDBJ whole genome shotgun (WGS) entry which is preliminary data.</text>
</comment>
<keyword evidence="2" id="KW-0812">Transmembrane</keyword>
<protein>
    <submittedName>
        <fullName evidence="2">Putative transmembrane protein</fullName>
    </submittedName>
</protein>
<dbReference type="Proteomes" id="UP000265520">
    <property type="component" value="Unassembled WGS sequence"/>
</dbReference>
<sequence length="126" mass="13498">MLKEVCEFILGVEESGVGEENSVEESNAVDGGKKDMPVSLKIAMEKAEKYKKNKGVEISETNQAEKTSDVDPIKLAFNKAKAYKESIKSNSDLGVEQSGVGEENSVKESNAVDGGKKDVSVSLKIA</sequence>
<keyword evidence="2" id="KW-0472">Membrane</keyword>
<feature type="region of interest" description="Disordered" evidence="1">
    <location>
        <begin position="91"/>
        <end position="126"/>
    </location>
</feature>
<proteinExistence type="predicted"/>
<feature type="non-terminal residue" evidence="2">
    <location>
        <position position="126"/>
    </location>
</feature>